<protein>
    <submittedName>
        <fullName evidence="1">Uncharacterized protein</fullName>
    </submittedName>
</protein>
<dbReference type="GO" id="GO:0016020">
    <property type="term" value="C:membrane"/>
    <property type="evidence" value="ECO:0007669"/>
    <property type="project" value="InterPro"/>
</dbReference>
<evidence type="ECO:0000313" key="2">
    <source>
        <dbReference type="Proteomes" id="UP000314982"/>
    </source>
</evidence>
<organism evidence="1 2">
    <name type="scientific">Hucho hucho</name>
    <name type="common">huchen</name>
    <dbReference type="NCBI Taxonomy" id="62062"/>
    <lineage>
        <taxon>Eukaryota</taxon>
        <taxon>Metazoa</taxon>
        <taxon>Chordata</taxon>
        <taxon>Craniata</taxon>
        <taxon>Vertebrata</taxon>
        <taxon>Euteleostomi</taxon>
        <taxon>Actinopterygii</taxon>
        <taxon>Neopterygii</taxon>
        <taxon>Teleostei</taxon>
        <taxon>Protacanthopterygii</taxon>
        <taxon>Salmoniformes</taxon>
        <taxon>Salmonidae</taxon>
        <taxon>Salmoninae</taxon>
        <taxon>Hucho</taxon>
    </lineage>
</organism>
<reference evidence="1" key="3">
    <citation type="submission" date="2025-09" db="UniProtKB">
        <authorList>
            <consortium name="Ensembl"/>
        </authorList>
    </citation>
    <scope>IDENTIFICATION</scope>
</reference>
<reference evidence="2" key="1">
    <citation type="submission" date="2018-06" db="EMBL/GenBank/DDBJ databases">
        <title>Genome assembly of Danube salmon.</title>
        <authorList>
            <person name="Macqueen D.J."/>
            <person name="Gundappa M.K."/>
        </authorList>
    </citation>
    <scope>NUCLEOTIDE SEQUENCE [LARGE SCALE GENOMIC DNA]</scope>
</reference>
<dbReference type="GeneTree" id="ENSGT00940000154456"/>
<dbReference type="PANTHER" id="PTHR47049:SF6">
    <property type="entry name" value="PIEZO-TYPE MECHANOSENSITIVE ION CHANNEL COMPONENT"/>
    <property type="match status" value="1"/>
</dbReference>
<dbReference type="Proteomes" id="UP000314982">
    <property type="component" value="Unassembled WGS sequence"/>
</dbReference>
<dbReference type="InterPro" id="IPR027272">
    <property type="entry name" value="Piezo"/>
</dbReference>
<dbReference type="Ensembl" id="ENSHHUT00000011560.1">
    <property type="protein sequence ID" value="ENSHHUP00000011209.1"/>
    <property type="gene ID" value="ENSHHUG00000006848.1"/>
</dbReference>
<reference evidence="1" key="2">
    <citation type="submission" date="2025-08" db="UniProtKB">
        <authorList>
            <consortium name="Ensembl"/>
        </authorList>
    </citation>
    <scope>IDENTIFICATION</scope>
</reference>
<accession>A0A4W5KGT1</accession>
<proteinExistence type="predicted"/>
<name>A0A4W5KGT1_9TELE</name>
<evidence type="ECO:0000313" key="1">
    <source>
        <dbReference type="Ensembl" id="ENSHHUP00000011209.1"/>
    </source>
</evidence>
<dbReference type="PANTHER" id="PTHR47049">
    <property type="entry name" value="PIEZO-TYPE MECHANOSENSITIVE ION CHANNEL HOMOLOG"/>
    <property type="match status" value="1"/>
</dbReference>
<keyword evidence="2" id="KW-1185">Reference proteome</keyword>
<dbReference type="GO" id="GO:0008381">
    <property type="term" value="F:mechanosensitive monoatomic ion channel activity"/>
    <property type="evidence" value="ECO:0007669"/>
    <property type="project" value="InterPro"/>
</dbReference>
<dbReference type="AlphaFoldDB" id="A0A4W5KGT1"/>
<sequence>VIVLLCYSVGHVTIELGETEEDQKGGEEEKSDGPDRILKRVFNVIKFTWVLFQTMVESFTKWMNNVCREHIDISTVLRVERCMLTREVKKVL</sequence>